<evidence type="ECO:0000256" key="1">
    <source>
        <dbReference type="ARBA" id="ARBA00022670"/>
    </source>
</evidence>
<sequence length="322" mass="34528">MYSVVTDMCGSFLPATSNPADGGSVCGSPQVTDRIVGGTDAVEGEWPWQVSLIHKVLNNYYHICGGSLIAPQWVLTAAHCFNSDSSISNFLVRLGAYKLLVDESHTVDSSVSSIIVYPSYSTKTNKGDLALVKLSSPVNYTNYILPICLPTASVTFPCALDCWVTGWGDTASGVSLPSPLTLQKVMIPLIDYSTCDALYHINSGISSYFTIIYNTMICAGYSKGGKDSCQGDSGGPLVCKVNGVWYQSGIVSFGTGCALPNRPGVYTLVTAYQSWIQSYIPDLNFQNVTDIPQPSQKCRGNMNASSYLLILLIITASLAARL</sequence>
<comment type="caution">
    <text evidence="8">The sequence shown here is derived from an EMBL/GenBank/DDBJ whole genome shotgun (WGS) entry which is preliminary data.</text>
</comment>
<dbReference type="PROSITE" id="PS50240">
    <property type="entry name" value="TRYPSIN_DOM"/>
    <property type="match status" value="1"/>
</dbReference>
<dbReference type="InterPro" id="IPR001254">
    <property type="entry name" value="Trypsin_dom"/>
</dbReference>
<dbReference type="InterPro" id="IPR033116">
    <property type="entry name" value="TRYPSIN_SER"/>
</dbReference>
<keyword evidence="9" id="KW-1185">Reference proteome</keyword>
<reference evidence="8" key="1">
    <citation type="submission" date="2023-07" db="EMBL/GenBank/DDBJ databases">
        <authorList>
            <person name="Stuckert A."/>
        </authorList>
    </citation>
    <scope>NUCLEOTIDE SEQUENCE</scope>
</reference>
<accession>A0ABN9ML77</accession>
<dbReference type="InterPro" id="IPR018114">
    <property type="entry name" value="TRYPSIN_HIS"/>
</dbReference>
<keyword evidence="4" id="KW-1015">Disulfide bond</keyword>
<keyword evidence="6" id="KW-0720">Serine protease</keyword>
<dbReference type="SUPFAM" id="SSF50494">
    <property type="entry name" value="Trypsin-like serine proteases"/>
    <property type="match status" value="1"/>
</dbReference>
<keyword evidence="2" id="KW-0732">Signal</keyword>
<evidence type="ECO:0000313" key="9">
    <source>
        <dbReference type="Proteomes" id="UP001176940"/>
    </source>
</evidence>
<dbReference type="PRINTS" id="PR00722">
    <property type="entry name" value="CHYMOTRYPSIN"/>
</dbReference>
<proteinExistence type="predicted"/>
<dbReference type="InterPro" id="IPR009003">
    <property type="entry name" value="Peptidase_S1_PA"/>
</dbReference>
<dbReference type="InterPro" id="IPR001314">
    <property type="entry name" value="Peptidase_S1A"/>
</dbReference>
<keyword evidence="1 6" id="KW-0645">Protease</keyword>
<dbReference type="PANTHER" id="PTHR24253:SF159">
    <property type="entry name" value="SERINE PROTEASE 42"/>
    <property type="match status" value="1"/>
</dbReference>
<dbReference type="Gene3D" id="2.40.10.10">
    <property type="entry name" value="Trypsin-like serine proteases"/>
    <property type="match status" value="2"/>
</dbReference>
<evidence type="ECO:0000256" key="2">
    <source>
        <dbReference type="ARBA" id="ARBA00022729"/>
    </source>
</evidence>
<dbReference type="PROSITE" id="PS00134">
    <property type="entry name" value="TRYPSIN_HIS"/>
    <property type="match status" value="1"/>
</dbReference>
<dbReference type="Proteomes" id="UP001176940">
    <property type="component" value="Unassembled WGS sequence"/>
</dbReference>
<dbReference type="EMBL" id="CAUEEQ010078358">
    <property type="protein sequence ID" value="CAJ0967520.1"/>
    <property type="molecule type" value="Genomic_DNA"/>
</dbReference>
<evidence type="ECO:0000313" key="8">
    <source>
        <dbReference type="EMBL" id="CAJ0967520.1"/>
    </source>
</evidence>
<dbReference type="PROSITE" id="PS00135">
    <property type="entry name" value="TRYPSIN_SER"/>
    <property type="match status" value="1"/>
</dbReference>
<name>A0ABN9ML77_9NEOB</name>
<dbReference type="CDD" id="cd00190">
    <property type="entry name" value="Tryp_SPc"/>
    <property type="match status" value="1"/>
</dbReference>
<dbReference type="Pfam" id="PF00089">
    <property type="entry name" value="Trypsin"/>
    <property type="match status" value="1"/>
</dbReference>
<organism evidence="8 9">
    <name type="scientific">Ranitomeya imitator</name>
    <name type="common">mimic poison frog</name>
    <dbReference type="NCBI Taxonomy" id="111125"/>
    <lineage>
        <taxon>Eukaryota</taxon>
        <taxon>Metazoa</taxon>
        <taxon>Chordata</taxon>
        <taxon>Craniata</taxon>
        <taxon>Vertebrata</taxon>
        <taxon>Euteleostomi</taxon>
        <taxon>Amphibia</taxon>
        <taxon>Batrachia</taxon>
        <taxon>Anura</taxon>
        <taxon>Neobatrachia</taxon>
        <taxon>Hyloidea</taxon>
        <taxon>Dendrobatidae</taxon>
        <taxon>Dendrobatinae</taxon>
        <taxon>Ranitomeya</taxon>
    </lineage>
</organism>
<keyword evidence="5" id="KW-0325">Glycoprotein</keyword>
<dbReference type="SMART" id="SM00020">
    <property type="entry name" value="Tryp_SPc"/>
    <property type="match status" value="1"/>
</dbReference>
<dbReference type="InterPro" id="IPR043504">
    <property type="entry name" value="Peptidase_S1_PA_chymotrypsin"/>
</dbReference>
<keyword evidence="3 6" id="KW-0378">Hydrolase</keyword>
<dbReference type="PANTHER" id="PTHR24253">
    <property type="entry name" value="TRANSMEMBRANE PROTEASE SERINE"/>
    <property type="match status" value="1"/>
</dbReference>
<evidence type="ECO:0000256" key="5">
    <source>
        <dbReference type="ARBA" id="ARBA00023180"/>
    </source>
</evidence>
<evidence type="ECO:0000259" key="7">
    <source>
        <dbReference type="PROSITE" id="PS50240"/>
    </source>
</evidence>
<gene>
    <name evidence="8" type="ORF">RIMI_LOCUS22263720</name>
</gene>
<feature type="domain" description="Peptidase S1" evidence="7">
    <location>
        <begin position="35"/>
        <end position="281"/>
    </location>
</feature>
<evidence type="ECO:0000256" key="4">
    <source>
        <dbReference type="ARBA" id="ARBA00023157"/>
    </source>
</evidence>
<evidence type="ECO:0000256" key="3">
    <source>
        <dbReference type="ARBA" id="ARBA00022801"/>
    </source>
</evidence>
<evidence type="ECO:0000256" key="6">
    <source>
        <dbReference type="RuleBase" id="RU363034"/>
    </source>
</evidence>
<protein>
    <recommendedName>
        <fullName evidence="7">Peptidase S1 domain-containing protein</fullName>
    </recommendedName>
</protein>